<feature type="compositionally biased region" description="Polar residues" evidence="9">
    <location>
        <begin position="67"/>
        <end position="77"/>
    </location>
</feature>
<dbReference type="EC" id="2.1.1.221" evidence="1"/>
<feature type="region of interest" description="Disordered" evidence="9">
    <location>
        <begin position="1"/>
        <end position="135"/>
    </location>
</feature>
<dbReference type="OrthoDB" id="278300at2759"/>
<feature type="domain" description="SAM-dependent MTase TRM10-type" evidence="10">
    <location>
        <begin position="129"/>
        <end position="422"/>
    </location>
</feature>
<gene>
    <name evidence="11" type="ORF">CAC42_1019</name>
</gene>
<dbReference type="GO" id="GO:0002939">
    <property type="term" value="P:tRNA N1-guanine methylation"/>
    <property type="evidence" value="ECO:0007669"/>
    <property type="project" value="TreeGrafter"/>
</dbReference>
<dbReference type="GO" id="GO:0005634">
    <property type="term" value="C:nucleus"/>
    <property type="evidence" value="ECO:0007669"/>
    <property type="project" value="TreeGrafter"/>
</dbReference>
<dbReference type="Proteomes" id="UP000243797">
    <property type="component" value="Unassembled WGS sequence"/>
</dbReference>
<dbReference type="STRING" id="2082308.A0A2K1R1V0"/>
<keyword evidence="5" id="KW-0949">S-adenosyl-L-methionine</keyword>
<dbReference type="InterPro" id="IPR028564">
    <property type="entry name" value="MT_TRM10-typ"/>
</dbReference>
<dbReference type="FunCoup" id="A0A2K1R1V0">
    <property type="interactions" value="745"/>
</dbReference>
<feature type="region of interest" description="Disordered" evidence="9">
    <location>
        <begin position="422"/>
        <end position="485"/>
    </location>
</feature>
<feature type="compositionally biased region" description="Basic and acidic residues" evidence="9">
    <location>
        <begin position="475"/>
        <end position="485"/>
    </location>
</feature>
<dbReference type="AlphaFoldDB" id="A0A2K1R1V0"/>
<keyword evidence="12" id="KW-1185">Reference proteome</keyword>
<reference evidence="11 12" key="1">
    <citation type="submission" date="2017-06" db="EMBL/GenBank/DDBJ databases">
        <title>Draft genome sequence of a variant of Elsinoe murrayae.</title>
        <authorList>
            <person name="Cheng Q."/>
        </authorList>
    </citation>
    <scope>NUCLEOTIDE SEQUENCE [LARGE SCALE GENOMIC DNA]</scope>
    <source>
        <strain evidence="11 12">CQ-2017a</strain>
    </source>
</reference>
<name>A0A2K1R1V0_9PEZI</name>
<evidence type="ECO:0000256" key="1">
    <source>
        <dbReference type="ARBA" id="ARBA00012797"/>
    </source>
</evidence>
<protein>
    <recommendedName>
        <fullName evidence="2">tRNA (guanine(9)-N1)-methyltransferase</fullName>
        <ecNumber evidence="1">2.1.1.221</ecNumber>
    </recommendedName>
    <alternativeName>
        <fullName evidence="7">tRNA methyltransferase 10</fullName>
    </alternativeName>
    <alternativeName>
        <fullName evidence="6">tRNA(m1G9)-methyltransferase</fullName>
    </alternativeName>
</protein>
<feature type="compositionally biased region" description="Acidic residues" evidence="9">
    <location>
        <begin position="433"/>
        <end position="474"/>
    </location>
</feature>
<sequence>MTSEERPTKLRKLDNDASLSANTEQNSSIPPNPPTTVVANPPTAPSAPDPSGTTPRTNLKDPILSALSVQNPGLSKNQLKKLRRQQQWDAQAPLRREKRKAEVQRKREAKRAARDSLIASGLDPSALHKNSSRPRPTQLPVTFLIDCGFDGLMHDGERNSLGAQITRAYSDNKVARWRCHLAVSGWGGKLRERFEVVLRGHYKGWKGVRFCEEGFPDVVRMAEGWMKEAEGGRVKGPFEKYLGDQMAGGTGNAGADAEAGSNGDVVEGSTTDVGTTQIGQDAKVGDAADASNGTNAKSHRPDAATRLANRAHEDAVAARLRAEGEIVYLTTESPDTLTELKPYSTYIIGGIVDKNREKGICYKRACEAGIKTARLPIGDFLEMQSRKVLATNHVVEIMLKWLEYEDWGKAFLEVIPKRKGGQLKGQKKKGQHDDEDDDDDDDDEDLGASDEDAKDVDPDLIEDEGESGAENDNMDEGKVGGDREP</sequence>
<dbReference type="InterPro" id="IPR038459">
    <property type="entry name" value="MT_TRM10-typ_sf"/>
</dbReference>
<dbReference type="Gene3D" id="3.40.1280.30">
    <property type="match status" value="2"/>
</dbReference>
<dbReference type="GO" id="GO:0000049">
    <property type="term" value="F:tRNA binding"/>
    <property type="evidence" value="ECO:0007669"/>
    <property type="project" value="TreeGrafter"/>
</dbReference>
<evidence type="ECO:0000256" key="9">
    <source>
        <dbReference type="SAM" id="MobiDB-lite"/>
    </source>
</evidence>
<dbReference type="GO" id="GO:0052905">
    <property type="term" value="F:tRNA (guanosine(9)-N1)-methyltransferase activity"/>
    <property type="evidence" value="ECO:0007669"/>
    <property type="project" value="UniProtKB-EC"/>
</dbReference>
<evidence type="ECO:0000256" key="2">
    <source>
        <dbReference type="ARBA" id="ARBA00020451"/>
    </source>
</evidence>
<feature type="compositionally biased region" description="Polar residues" evidence="9">
    <location>
        <begin position="17"/>
        <end position="29"/>
    </location>
</feature>
<comment type="catalytic activity">
    <reaction evidence="8">
        <text>guanosine(9) in tRNA + S-adenosyl-L-methionine = N(1)-methylguanosine(9) in tRNA + S-adenosyl-L-homocysteine + H(+)</text>
        <dbReference type="Rhea" id="RHEA:43156"/>
        <dbReference type="Rhea" id="RHEA-COMP:10367"/>
        <dbReference type="Rhea" id="RHEA-COMP:10368"/>
        <dbReference type="ChEBI" id="CHEBI:15378"/>
        <dbReference type="ChEBI" id="CHEBI:57856"/>
        <dbReference type="ChEBI" id="CHEBI:59789"/>
        <dbReference type="ChEBI" id="CHEBI:73542"/>
        <dbReference type="ChEBI" id="CHEBI:74269"/>
        <dbReference type="EC" id="2.1.1.221"/>
    </reaction>
</comment>
<evidence type="ECO:0000256" key="8">
    <source>
        <dbReference type="ARBA" id="ARBA00048434"/>
    </source>
</evidence>
<feature type="compositionally biased region" description="Basic and acidic residues" evidence="9">
    <location>
        <begin position="1"/>
        <end position="15"/>
    </location>
</feature>
<dbReference type="InterPro" id="IPR007356">
    <property type="entry name" value="tRNA_m1G_MeTrfase_euk"/>
</dbReference>
<evidence type="ECO:0000256" key="6">
    <source>
        <dbReference type="ARBA" id="ARBA00031792"/>
    </source>
</evidence>
<keyword evidence="4" id="KW-0808">Transferase</keyword>
<evidence type="ECO:0000313" key="11">
    <source>
        <dbReference type="EMBL" id="PNS21240.1"/>
    </source>
</evidence>
<dbReference type="CDD" id="cd18089">
    <property type="entry name" value="SPOUT_Trm10-like"/>
    <property type="match status" value="1"/>
</dbReference>
<dbReference type="InParanoid" id="A0A2K1R1V0"/>
<keyword evidence="3" id="KW-0489">Methyltransferase</keyword>
<dbReference type="PANTHER" id="PTHR13563:SF13">
    <property type="entry name" value="TRNA METHYLTRANSFERASE 10 HOMOLOG A"/>
    <property type="match status" value="1"/>
</dbReference>
<evidence type="ECO:0000256" key="4">
    <source>
        <dbReference type="ARBA" id="ARBA00022679"/>
    </source>
</evidence>
<evidence type="ECO:0000259" key="10">
    <source>
        <dbReference type="PROSITE" id="PS51675"/>
    </source>
</evidence>
<evidence type="ECO:0000256" key="3">
    <source>
        <dbReference type="ARBA" id="ARBA00022603"/>
    </source>
</evidence>
<comment type="caution">
    <text evidence="11">The sequence shown here is derived from an EMBL/GenBank/DDBJ whole genome shotgun (WGS) entry which is preliminary data.</text>
</comment>
<organism evidence="11 12">
    <name type="scientific">Sphaceloma murrayae</name>
    <dbReference type="NCBI Taxonomy" id="2082308"/>
    <lineage>
        <taxon>Eukaryota</taxon>
        <taxon>Fungi</taxon>
        <taxon>Dikarya</taxon>
        <taxon>Ascomycota</taxon>
        <taxon>Pezizomycotina</taxon>
        <taxon>Dothideomycetes</taxon>
        <taxon>Dothideomycetidae</taxon>
        <taxon>Myriangiales</taxon>
        <taxon>Elsinoaceae</taxon>
        <taxon>Sphaceloma</taxon>
    </lineage>
</organism>
<dbReference type="PANTHER" id="PTHR13563">
    <property type="entry name" value="TRNA (GUANINE-9-) METHYLTRANSFERASE"/>
    <property type="match status" value="1"/>
</dbReference>
<dbReference type="EMBL" id="NKHZ01000011">
    <property type="protein sequence ID" value="PNS21240.1"/>
    <property type="molecule type" value="Genomic_DNA"/>
</dbReference>
<evidence type="ECO:0000256" key="5">
    <source>
        <dbReference type="ARBA" id="ARBA00022691"/>
    </source>
</evidence>
<feature type="compositionally biased region" description="Basic and acidic residues" evidence="9">
    <location>
        <begin position="99"/>
        <end position="114"/>
    </location>
</feature>
<accession>A0A2K1R1V0</accession>
<evidence type="ECO:0000313" key="12">
    <source>
        <dbReference type="Proteomes" id="UP000243797"/>
    </source>
</evidence>
<proteinExistence type="predicted"/>
<evidence type="ECO:0000256" key="7">
    <source>
        <dbReference type="ARBA" id="ARBA00032166"/>
    </source>
</evidence>
<dbReference type="PROSITE" id="PS51675">
    <property type="entry name" value="SAM_MT_TRM10"/>
    <property type="match status" value="1"/>
</dbReference>